<evidence type="ECO:0000256" key="2">
    <source>
        <dbReference type="ARBA" id="ARBA00022552"/>
    </source>
</evidence>
<comment type="caution">
    <text evidence="10">The sequence shown here is derived from an EMBL/GenBank/DDBJ whole genome shotgun (WGS) entry which is preliminary data.</text>
</comment>
<organism evidence="10 11">
    <name type="scientific">Polyplax serrata</name>
    <name type="common">Common mouse louse</name>
    <dbReference type="NCBI Taxonomy" id="468196"/>
    <lineage>
        <taxon>Eukaryota</taxon>
        <taxon>Metazoa</taxon>
        <taxon>Ecdysozoa</taxon>
        <taxon>Arthropoda</taxon>
        <taxon>Hexapoda</taxon>
        <taxon>Insecta</taxon>
        <taxon>Pterygota</taxon>
        <taxon>Neoptera</taxon>
        <taxon>Paraneoptera</taxon>
        <taxon>Psocodea</taxon>
        <taxon>Troctomorpha</taxon>
        <taxon>Phthiraptera</taxon>
        <taxon>Anoplura</taxon>
        <taxon>Polyplacidae</taxon>
        <taxon>Polyplax</taxon>
    </lineage>
</organism>
<dbReference type="PROSITE" id="PS50294">
    <property type="entry name" value="WD_REPEATS_REGION"/>
    <property type="match status" value="4"/>
</dbReference>
<evidence type="ECO:0000256" key="5">
    <source>
        <dbReference type="ARBA" id="ARBA00023242"/>
    </source>
</evidence>
<feature type="repeat" description="WD" evidence="7">
    <location>
        <begin position="386"/>
        <end position="424"/>
    </location>
</feature>
<dbReference type="InterPro" id="IPR036322">
    <property type="entry name" value="WD40_repeat_dom_sf"/>
</dbReference>
<accession>A0AAN8S725</accession>
<dbReference type="PRINTS" id="PR00320">
    <property type="entry name" value="GPROTEINBRPT"/>
</dbReference>
<gene>
    <name evidence="10" type="ORF">RUM43_013632</name>
</gene>
<name>A0AAN8S725_POLSC</name>
<reference evidence="10 11" key="1">
    <citation type="submission" date="2023-10" db="EMBL/GenBank/DDBJ databases">
        <title>Genomes of two closely related lineages of the louse Polyplax serrata with different host specificities.</title>
        <authorList>
            <person name="Martinu J."/>
            <person name="Tarabai H."/>
            <person name="Stefka J."/>
            <person name="Hypsa V."/>
        </authorList>
    </citation>
    <scope>NUCLEOTIDE SEQUENCE [LARGE SCALE GENOMIC DNA]</scope>
    <source>
        <strain evidence="10">HR10_N</strain>
    </source>
</reference>
<evidence type="ECO:0000256" key="1">
    <source>
        <dbReference type="ARBA" id="ARBA00022517"/>
    </source>
</evidence>
<keyword evidence="4" id="KW-0677">Repeat</keyword>
<feature type="repeat" description="WD" evidence="7">
    <location>
        <begin position="342"/>
        <end position="375"/>
    </location>
</feature>
<dbReference type="HAMAP" id="MF_03029">
    <property type="entry name" value="WDR12"/>
    <property type="match status" value="1"/>
</dbReference>
<dbReference type="PANTHER" id="PTHR19855:SF11">
    <property type="entry name" value="RIBOSOME BIOGENESIS PROTEIN WDR12"/>
    <property type="match status" value="1"/>
</dbReference>
<evidence type="ECO:0000256" key="8">
    <source>
        <dbReference type="SAM" id="MobiDB-lite"/>
    </source>
</evidence>
<dbReference type="GO" id="GO:0000463">
    <property type="term" value="P:maturation of LSU-rRNA from tricistronic rRNA transcript (SSU-rRNA, 5.8S rRNA, LSU-rRNA)"/>
    <property type="evidence" value="ECO:0007669"/>
    <property type="project" value="UniProtKB-UniRule"/>
</dbReference>
<comment type="subcellular location">
    <subcellularLocation>
        <location evidence="6">Nucleus</location>
        <location evidence="6">Nucleolus</location>
    </subcellularLocation>
    <subcellularLocation>
        <location evidence="6">Nucleus</location>
        <location evidence="6">Nucleoplasm</location>
    </subcellularLocation>
</comment>
<dbReference type="EMBL" id="JAWJWE010000042">
    <property type="protein sequence ID" value="KAK6618439.1"/>
    <property type="molecule type" value="Genomic_DNA"/>
</dbReference>
<dbReference type="GO" id="GO:0000466">
    <property type="term" value="P:maturation of 5.8S rRNA from tricistronic rRNA transcript (SSU-rRNA, 5.8S rRNA, LSU-rRNA)"/>
    <property type="evidence" value="ECO:0007669"/>
    <property type="project" value="UniProtKB-UniRule"/>
</dbReference>
<dbReference type="Pfam" id="PF00400">
    <property type="entry name" value="WD40"/>
    <property type="match status" value="6"/>
</dbReference>
<dbReference type="InterPro" id="IPR001680">
    <property type="entry name" value="WD40_rpt"/>
</dbReference>
<dbReference type="Gene3D" id="2.130.10.10">
    <property type="entry name" value="YVTN repeat-like/Quinoprotein amine dehydrogenase"/>
    <property type="match status" value="3"/>
</dbReference>
<keyword evidence="1 6" id="KW-0690">Ribosome biogenesis</keyword>
<feature type="repeat" description="WD" evidence="7">
    <location>
        <begin position="193"/>
        <end position="234"/>
    </location>
</feature>
<dbReference type="SUPFAM" id="SSF50978">
    <property type="entry name" value="WD40 repeat-like"/>
    <property type="match status" value="1"/>
</dbReference>
<proteinExistence type="inferred from homology"/>
<dbReference type="InterPro" id="IPR028599">
    <property type="entry name" value="WDR12/Ytm1"/>
</dbReference>
<keyword evidence="3 7" id="KW-0853">WD repeat</keyword>
<dbReference type="Proteomes" id="UP001372834">
    <property type="component" value="Unassembled WGS sequence"/>
</dbReference>
<dbReference type="InterPro" id="IPR012972">
    <property type="entry name" value="NLE"/>
</dbReference>
<dbReference type="CDD" id="cd00200">
    <property type="entry name" value="WD40"/>
    <property type="match status" value="1"/>
</dbReference>
<evidence type="ECO:0000256" key="7">
    <source>
        <dbReference type="PROSITE-ProRule" id="PRU00221"/>
    </source>
</evidence>
<dbReference type="PANTHER" id="PTHR19855">
    <property type="entry name" value="WD40 REPEAT PROTEIN 12, 37"/>
    <property type="match status" value="1"/>
</dbReference>
<dbReference type="GO" id="GO:0005730">
    <property type="term" value="C:nucleolus"/>
    <property type="evidence" value="ECO:0007669"/>
    <property type="project" value="UniProtKB-SubCell"/>
</dbReference>
<evidence type="ECO:0000256" key="4">
    <source>
        <dbReference type="ARBA" id="ARBA00022737"/>
    </source>
</evidence>
<evidence type="ECO:0000313" key="11">
    <source>
        <dbReference type="Proteomes" id="UP001372834"/>
    </source>
</evidence>
<dbReference type="SMART" id="SM00320">
    <property type="entry name" value="WD40"/>
    <property type="match status" value="7"/>
</dbReference>
<feature type="region of interest" description="Disordered" evidence="8">
    <location>
        <begin position="231"/>
        <end position="253"/>
    </location>
</feature>
<comment type="similarity">
    <text evidence="6">Belongs to the WD repeat WDR12/YTM1 family.</text>
</comment>
<keyword evidence="2 6" id="KW-0698">rRNA processing</keyword>
<dbReference type="FunFam" id="2.130.10.10:FF:001898">
    <property type="entry name" value="Ribosome biogenesis protein WDR12 homolog"/>
    <property type="match status" value="1"/>
</dbReference>
<protein>
    <recommendedName>
        <fullName evidence="6">Ribosome biogenesis protein WDR12 homolog</fullName>
    </recommendedName>
</protein>
<evidence type="ECO:0000256" key="3">
    <source>
        <dbReference type="ARBA" id="ARBA00022574"/>
    </source>
</evidence>
<dbReference type="GO" id="GO:0043021">
    <property type="term" value="F:ribonucleoprotein complex binding"/>
    <property type="evidence" value="ECO:0007669"/>
    <property type="project" value="UniProtKB-UniRule"/>
</dbReference>
<keyword evidence="5 6" id="KW-0539">Nucleus</keyword>
<dbReference type="InterPro" id="IPR015943">
    <property type="entry name" value="WD40/YVTN_repeat-like_dom_sf"/>
</dbReference>
<feature type="domain" description="NLE" evidence="9">
    <location>
        <begin position="11"/>
        <end position="78"/>
    </location>
</feature>
<dbReference type="InterPro" id="IPR020472">
    <property type="entry name" value="WD40_PAC1"/>
</dbReference>
<evidence type="ECO:0000256" key="6">
    <source>
        <dbReference type="HAMAP-Rule" id="MF_03029"/>
    </source>
</evidence>
<dbReference type="PROSITE" id="PS50082">
    <property type="entry name" value="WD_REPEATS_2"/>
    <property type="match status" value="5"/>
</dbReference>
<dbReference type="GO" id="GO:0005654">
    <property type="term" value="C:nucleoplasm"/>
    <property type="evidence" value="ECO:0007669"/>
    <property type="project" value="UniProtKB-SubCell"/>
</dbReference>
<dbReference type="InterPro" id="IPR019775">
    <property type="entry name" value="WD40_repeat_CS"/>
</dbReference>
<comment type="function">
    <text evidence="6">Required for maturation of ribosomal RNAs and formation of the large ribosomal subunit.</text>
</comment>
<feature type="repeat" description="WD" evidence="7">
    <location>
        <begin position="144"/>
        <end position="179"/>
    </location>
</feature>
<dbReference type="GO" id="GO:0030687">
    <property type="term" value="C:preribosome, large subunit precursor"/>
    <property type="evidence" value="ECO:0007669"/>
    <property type="project" value="UniProtKB-UniRule"/>
</dbReference>
<dbReference type="AlphaFoldDB" id="A0AAN8S725"/>
<evidence type="ECO:0000259" key="9">
    <source>
        <dbReference type="Pfam" id="PF08154"/>
    </source>
</evidence>
<evidence type="ECO:0000313" key="10">
    <source>
        <dbReference type="EMBL" id="KAK6618439.1"/>
    </source>
</evidence>
<dbReference type="PROSITE" id="PS00678">
    <property type="entry name" value="WD_REPEATS_1"/>
    <property type="match status" value="1"/>
</dbReference>
<dbReference type="Pfam" id="PF08154">
    <property type="entry name" value="NLE"/>
    <property type="match status" value="1"/>
</dbReference>
<sequence length="424" mass="47831">MSLHNNKAAQLQIRFITKEEQYAVPDAPFAVSSNIVVKELNALVNELLQESQISSHKHVDFEFLVDGELLRTNLQEHLDLKEISTENVVSIEYFQKHPAPEPQDCLLHDDWVGGVHVTNDYILTGCYDNTVQIWNTKGQHLKTVTGHSAAVKAVSWVSFDDGTATFVSGSSDQTAILWEWKIKGNTVRAINTYKGHERNIESLSVSARKDVFASGGWDSMLKVWSTDSSETENIDGETTAKRSRKDKSNTKAPKMTLKGHKDCISCVRFCNSNDILTSSWDHTLKLWDIEIGGIKQELMGNKAFLSADHSHLNNTIITTSADKHIRLYDPRSSEGSLVKKVFTSHTQWVQSTMWSKTNENLFISGAYDNYMKLWDWRSANAPLFDLTGHEDKVLCCDWSEPKFMVSGGADNTVRIYKSKHVNTI</sequence>
<feature type="repeat" description="WD" evidence="7">
    <location>
        <begin position="257"/>
        <end position="290"/>
    </location>
</feature>